<protein>
    <recommendedName>
        <fullName evidence="8">Probable malate:quinone oxidoreductase</fullName>
        <ecNumber evidence="8">1.1.5.4</ecNumber>
    </recommendedName>
    <alternativeName>
        <fullName evidence="8">MQO</fullName>
    </alternativeName>
    <alternativeName>
        <fullName evidence="8">Malate dehydrogenase [quinone]</fullName>
    </alternativeName>
</protein>
<dbReference type="PANTHER" id="PTHR43104:SF2">
    <property type="entry name" value="L-2-HYDROXYGLUTARATE DEHYDROGENASE, MITOCHONDRIAL"/>
    <property type="match status" value="1"/>
</dbReference>
<dbReference type="GO" id="GO:0008924">
    <property type="term" value="F:L-malate dehydrogenase (quinone) activity"/>
    <property type="evidence" value="ECO:0007669"/>
    <property type="project" value="UniProtKB-EC"/>
</dbReference>
<dbReference type="SUPFAM" id="SSF51905">
    <property type="entry name" value="FAD/NAD(P)-binding domain"/>
    <property type="match status" value="1"/>
</dbReference>
<comment type="similarity">
    <text evidence="8">Belongs to the MQO family.</text>
</comment>
<comment type="pathway">
    <text evidence="3 8">Carbohydrate metabolism; tricarboxylic acid cycle; oxaloacetate from (S)-malate (quinone route): step 1/1.</text>
</comment>
<evidence type="ECO:0000313" key="9">
    <source>
        <dbReference type="EMBL" id="MEX0426316.1"/>
    </source>
</evidence>
<dbReference type="NCBIfam" id="NF009875">
    <property type="entry name" value="PRK13339.1"/>
    <property type="match status" value="1"/>
</dbReference>
<dbReference type="NCBIfam" id="NF003605">
    <property type="entry name" value="PRK05257.1-4"/>
    <property type="match status" value="1"/>
</dbReference>
<dbReference type="NCBIfam" id="NF003611">
    <property type="entry name" value="PRK05257.3-2"/>
    <property type="match status" value="1"/>
</dbReference>
<reference evidence="9 10" key="1">
    <citation type="submission" date="2024-07" db="EMBL/GenBank/DDBJ databases">
        <authorList>
            <person name="Lee S."/>
            <person name="Kang M."/>
        </authorList>
    </citation>
    <scope>NUCLEOTIDE SEQUENCE [LARGE SCALE GENOMIC DNA]</scope>
    <source>
        <strain evidence="9 10">DS6</strain>
    </source>
</reference>
<evidence type="ECO:0000256" key="6">
    <source>
        <dbReference type="ARBA" id="ARBA00022827"/>
    </source>
</evidence>
<keyword evidence="4 8" id="KW-0816">Tricarboxylic acid cycle</keyword>
<dbReference type="Proteomes" id="UP001556631">
    <property type="component" value="Unassembled WGS sequence"/>
</dbReference>
<dbReference type="EMBL" id="JBFPJR010000002">
    <property type="protein sequence ID" value="MEX0426316.1"/>
    <property type="molecule type" value="Genomic_DNA"/>
</dbReference>
<dbReference type="PANTHER" id="PTHR43104">
    <property type="entry name" value="L-2-HYDROXYGLUTARATE DEHYDROGENASE, MITOCHONDRIAL"/>
    <property type="match status" value="1"/>
</dbReference>
<proteinExistence type="inferred from homology"/>
<name>A0ABV3STR9_9ACTN</name>
<keyword evidence="6 8" id="KW-0274">FAD</keyword>
<organism evidence="9 10">
    <name type="scientific">Nocardioides eburneus</name>
    <dbReference type="NCBI Taxonomy" id="3231482"/>
    <lineage>
        <taxon>Bacteria</taxon>
        <taxon>Bacillati</taxon>
        <taxon>Actinomycetota</taxon>
        <taxon>Actinomycetes</taxon>
        <taxon>Propionibacteriales</taxon>
        <taxon>Nocardioidaceae</taxon>
        <taxon>Nocardioides</taxon>
    </lineage>
</organism>
<keyword evidence="10" id="KW-1185">Reference proteome</keyword>
<dbReference type="InterPro" id="IPR006231">
    <property type="entry name" value="MQO"/>
</dbReference>
<evidence type="ECO:0000256" key="4">
    <source>
        <dbReference type="ARBA" id="ARBA00022532"/>
    </source>
</evidence>
<evidence type="ECO:0000256" key="3">
    <source>
        <dbReference type="ARBA" id="ARBA00005012"/>
    </source>
</evidence>
<dbReference type="NCBIfam" id="TIGR01320">
    <property type="entry name" value="mal_quin_oxido"/>
    <property type="match status" value="1"/>
</dbReference>
<dbReference type="Gene3D" id="3.30.9.10">
    <property type="entry name" value="D-Amino Acid Oxidase, subunit A, domain 2"/>
    <property type="match status" value="1"/>
</dbReference>
<gene>
    <name evidence="8" type="primary">mqo</name>
    <name evidence="9" type="ORF">AB3X52_01700</name>
</gene>
<keyword evidence="5 8" id="KW-0285">Flavoprotein</keyword>
<dbReference type="EC" id="1.1.5.4" evidence="8"/>
<dbReference type="Gene3D" id="3.50.50.60">
    <property type="entry name" value="FAD/NAD(P)-binding domain"/>
    <property type="match status" value="1"/>
</dbReference>
<dbReference type="RefSeq" id="WP_367990966.1">
    <property type="nucleotide sequence ID" value="NZ_JBFPJR010000002.1"/>
</dbReference>
<sequence>MRTQKRDKGTVDEPRDVVLIGGGIMSATLGVLLQEMEPTWTIRVLERLDKLAEESSGPWNNAGTGHSALCELNYTAERPDGTVDIAKAVTVNEQFQISRQLWTFLVENGRIPDPTAFIHTTPHMSFVWGADNVDYLRRRWEALKDHPLFAGMEFSDDPEVIRGWAPLLLEGRTGTEPIAATYSAQGTDVNFGALTQILTDALVEKGAQLELGTEVKDVHKTMDGSWHVTGRRVTGERFHYTADFVFVGAGGYALPLLQKAGIKEIKGFGGFPVSGEFLRTSSPALVQQHQAKVYGKAAVGAPPMSVPHLDTRVVGDKTYLMFGPYAGWSPKFLKKGSLLDLFRSIKAHNLVPMLKTAIHNVPLTVYLIQQLLASASKKFKDLLDFYPGAKSADWEKITAGQRVQVIRPDGTLQFGTEVIAAADGSIAGLLGASPGASTAAPIMIDLMKRCFPDRWEAWRPQLTAMVPSAGSPLSDDPQLALATMTRTAKALQIVAPPTTELTSTNGGAHRA</sequence>
<comment type="caution">
    <text evidence="9">The sequence shown here is derived from an EMBL/GenBank/DDBJ whole genome shotgun (WGS) entry which is preliminary data.</text>
</comment>
<comment type="cofactor">
    <cofactor evidence="2 8">
        <name>FAD</name>
        <dbReference type="ChEBI" id="CHEBI:57692"/>
    </cofactor>
</comment>
<evidence type="ECO:0000256" key="2">
    <source>
        <dbReference type="ARBA" id="ARBA00001974"/>
    </source>
</evidence>
<dbReference type="NCBIfam" id="NF003606">
    <property type="entry name" value="PRK05257.2-1"/>
    <property type="match status" value="1"/>
</dbReference>
<evidence type="ECO:0000256" key="7">
    <source>
        <dbReference type="ARBA" id="ARBA00023002"/>
    </source>
</evidence>
<evidence type="ECO:0000256" key="1">
    <source>
        <dbReference type="ARBA" id="ARBA00001139"/>
    </source>
</evidence>
<comment type="catalytic activity">
    <reaction evidence="1 8">
        <text>(S)-malate + a quinone = a quinol + oxaloacetate</text>
        <dbReference type="Rhea" id="RHEA:46012"/>
        <dbReference type="ChEBI" id="CHEBI:15589"/>
        <dbReference type="ChEBI" id="CHEBI:16452"/>
        <dbReference type="ChEBI" id="CHEBI:24646"/>
        <dbReference type="ChEBI" id="CHEBI:132124"/>
        <dbReference type="EC" id="1.1.5.4"/>
    </reaction>
</comment>
<dbReference type="Pfam" id="PF06039">
    <property type="entry name" value="Mqo"/>
    <property type="match status" value="1"/>
</dbReference>
<keyword evidence="7 8" id="KW-0560">Oxidoreductase</keyword>
<dbReference type="HAMAP" id="MF_00212">
    <property type="entry name" value="MQO"/>
    <property type="match status" value="1"/>
</dbReference>
<evidence type="ECO:0000256" key="5">
    <source>
        <dbReference type="ARBA" id="ARBA00022630"/>
    </source>
</evidence>
<accession>A0ABV3STR9</accession>
<evidence type="ECO:0000256" key="8">
    <source>
        <dbReference type="HAMAP-Rule" id="MF_00212"/>
    </source>
</evidence>
<evidence type="ECO:0000313" key="10">
    <source>
        <dbReference type="Proteomes" id="UP001556631"/>
    </source>
</evidence>
<dbReference type="InterPro" id="IPR036188">
    <property type="entry name" value="FAD/NAD-bd_sf"/>
</dbReference>
<dbReference type="NCBIfam" id="NF003610">
    <property type="entry name" value="PRK05257.3-1"/>
    <property type="match status" value="1"/>
</dbReference>